<reference evidence="1" key="1">
    <citation type="submission" date="2022-07" db="EMBL/GenBank/DDBJ databases">
        <title>Phylogenomic reconstructions and comparative analyses of Kickxellomycotina fungi.</title>
        <authorList>
            <person name="Reynolds N.K."/>
            <person name="Stajich J.E."/>
            <person name="Barry K."/>
            <person name="Grigoriev I.V."/>
            <person name="Crous P."/>
            <person name="Smith M.E."/>
        </authorList>
    </citation>
    <scope>NUCLEOTIDE SEQUENCE</scope>
    <source>
        <strain evidence="1">Benny 63K</strain>
    </source>
</reference>
<sequence length="786" mass="82261">MLNPGVGIPPGMQRFANLPQIVLQAPPAAPVAPVTVVQTVSVTATAAPVTTTVFSAATVATTQFAVHDIVTVTAPAPVVVTVFESAATPVAAVAPAVVPAPVAVAAPVAAPAPISAAAPAAQLAYPDVAFNQAVAAVADPAAAVVLAQQQLYPAALGAQQQVAQPLLAQVPTAALASAPAVAGAIPTASIFGSNQNAQPVLLPIDSQLAELLSRSGLASALLSDSGTALLGAVDDNTADGSQDASAAIDEDEVYVAPRQFPKTLARHTAPRANNRKSKLTVDADAELDAASAHVAEEDVPPAKPVASLSAPRKNKAIAKTAGSGTAKKAAALKSTLAAAASAAEADTDESAATDLNISDVPNMRFRVSSGSTEETLGFEAEVNSVPAAPADAENEYELSCARTLGTRGRGTVTNLKDEASKARAEASAEVREAVLSEIRAEASAQAALQASSELRLSGKTVVHNEVAYSERATNNYNVDREYHKEKTQTSYDEETQRSWAPETEANYILGIERYQITRSKSADFDALNYHRQSDLWENKRSPNYDDTQSPPYHPYATSSYDQSQAKYGDYNEGLQTKYAGSYGHMQSNYGDEPATNGNWKLHYDGASPTMYPASDASSYINYNSDPCPYTNLYYTNSYGDHHGESHVGYNGYDAQIRPFNFVNMRFDAALARDAAGVSVDAPWSTISAASLASASNIPLAVNELDPLSYATEPCSFRKDMPLMISETPMSACPSVMIIGVPQPTVPVSVPVNMPAPQAATVTKLVTQAVKFVLASNSNSKDDEDSD</sequence>
<proteinExistence type="predicted"/>
<dbReference type="Proteomes" id="UP001150581">
    <property type="component" value="Unassembled WGS sequence"/>
</dbReference>
<organism evidence="1 2">
    <name type="scientific">Kickxella alabastrina</name>
    <dbReference type="NCBI Taxonomy" id="61397"/>
    <lineage>
        <taxon>Eukaryota</taxon>
        <taxon>Fungi</taxon>
        <taxon>Fungi incertae sedis</taxon>
        <taxon>Zoopagomycota</taxon>
        <taxon>Kickxellomycotina</taxon>
        <taxon>Kickxellomycetes</taxon>
        <taxon>Kickxellales</taxon>
        <taxon>Kickxellaceae</taxon>
        <taxon>Kickxella</taxon>
    </lineage>
</organism>
<evidence type="ECO:0000313" key="1">
    <source>
        <dbReference type="EMBL" id="KAJ1895919.1"/>
    </source>
</evidence>
<gene>
    <name evidence="1" type="ORF">LPJ66_004302</name>
</gene>
<accession>A0ACC1IHX2</accession>
<evidence type="ECO:0000313" key="2">
    <source>
        <dbReference type="Proteomes" id="UP001150581"/>
    </source>
</evidence>
<comment type="caution">
    <text evidence="1">The sequence shown here is derived from an EMBL/GenBank/DDBJ whole genome shotgun (WGS) entry which is preliminary data.</text>
</comment>
<protein>
    <submittedName>
        <fullName evidence="1">Uncharacterized protein</fullName>
    </submittedName>
</protein>
<name>A0ACC1IHX2_9FUNG</name>
<dbReference type="EMBL" id="JANBPG010000508">
    <property type="protein sequence ID" value="KAJ1895919.1"/>
    <property type="molecule type" value="Genomic_DNA"/>
</dbReference>
<keyword evidence="2" id="KW-1185">Reference proteome</keyword>